<keyword evidence="3" id="KW-0548">Nucleotidyltransferase</keyword>
<dbReference type="PANTHER" id="PTHR34047">
    <property type="entry name" value="NUCLEAR INTRON MATURASE 1, MITOCHONDRIAL-RELATED"/>
    <property type="match status" value="1"/>
</dbReference>
<dbReference type="GO" id="GO:0051607">
    <property type="term" value="P:defense response to virus"/>
    <property type="evidence" value="ECO:0007669"/>
    <property type="project" value="UniProtKB-KW"/>
</dbReference>
<sequence length="505" mass="57167">MADNKLTRQQLYDRIRESSKDAVVLEEMKRLGFWPKGDESPTIPELLINKEAALNKEFRELFEKHRQYQNKEAVLKEMRLKRMAAAKAKREETKKKREQQRFEKAAAWKKRKETEILYLGEDVSIGLNNMAGNADALHKHHLPAFANENELAAAMGIELKALRFLAFSRKVSTVSHYRKFYLPKKSGGKRLISAPMPRLKKVQYWILENILNKVAVHQAVHGFTLNRSIISNAQLHVGKKVVLNLDVKDFFPSIHFKRVKGLLQQLGYSEKIATILSLLCTEAVTEEVALDGGNYFVQKGNRVLPQGAPTSPAITNILCFKLDKRLQGLATRHQCHYTRYADDVTFSWNSTDINPQQMVWRIKKILADEGFAVHPDKIRIMHQGARQEVTGIIVNEKLGIDRNKLRQFRALLHQLQTKDASELMPGQVSPANAVIGYANFVKMVKPAQGAAFAKAIDKLFQTGRLQYLVKDAPPVLNGNPAPSPSPTSNPPANKGDDKPWWNVTG</sequence>
<evidence type="ECO:0000256" key="8">
    <source>
        <dbReference type="ARBA" id="ARBA00034120"/>
    </source>
</evidence>
<dbReference type="Pfam" id="PF00078">
    <property type="entry name" value="RVT_1"/>
    <property type="match status" value="1"/>
</dbReference>
<keyword evidence="5" id="KW-0460">Magnesium</keyword>
<dbReference type="InterPro" id="IPR051083">
    <property type="entry name" value="GrpII_Intron_Splice-Mob/Def"/>
</dbReference>
<protein>
    <recommendedName>
        <fullName evidence="1">RNA-directed DNA polymerase</fullName>
        <ecNumber evidence="1">2.7.7.49</ecNumber>
    </recommendedName>
</protein>
<dbReference type="Proteomes" id="UP000263900">
    <property type="component" value="Chromosome"/>
</dbReference>
<evidence type="ECO:0000256" key="6">
    <source>
        <dbReference type="ARBA" id="ARBA00022918"/>
    </source>
</evidence>
<dbReference type="RefSeq" id="WP_119050354.1">
    <property type="nucleotide sequence ID" value="NZ_CP032157.1"/>
</dbReference>
<evidence type="ECO:0000256" key="11">
    <source>
        <dbReference type="SAM" id="MobiDB-lite"/>
    </source>
</evidence>
<dbReference type="InterPro" id="IPR043502">
    <property type="entry name" value="DNA/RNA_pol_sf"/>
</dbReference>
<keyword evidence="7" id="KW-0051">Antiviral defense</keyword>
<dbReference type="AlphaFoldDB" id="A0A3B7MLA4"/>
<evidence type="ECO:0000256" key="9">
    <source>
        <dbReference type="ARBA" id="ARBA00048173"/>
    </source>
</evidence>
<reference evidence="13 14" key="1">
    <citation type="submission" date="2018-09" db="EMBL/GenBank/DDBJ databases">
        <title>Genome sequencing of strain 6GH32-13.</title>
        <authorList>
            <person name="Weon H.-Y."/>
            <person name="Heo J."/>
            <person name="Kwon S.-W."/>
        </authorList>
    </citation>
    <scope>NUCLEOTIDE SEQUENCE [LARGE SCALE GENOMIC DNA]</scope>
    <source>
        <strain evidence="13 14">5GH32-13</strain>
    </source>
</reference>
<evidence type="ECO:0000256" key="7">
    <source>
        <dbReference type="ARBA" id="ARBA00023118"/>
    </source>
</evidence>
<dbReference type="EMBL" id="CP032157">
    <property type="protein sequence ID" value="AXY74467.1"/>
    <property type="molecule type" value="Genomic_DNA"/>
</dbReference>
<evidence type="ECO:0000313" key="14">
    <source>
        <dbReference type="Proteomes" id="UP000263900"/>
    </source>
</evidence>
<evidence type="ECO:0000313" key="13">
    <source>
        <dbReference type="EMBL" id="AXY74467.1"/>
    </source>
</evidence>
<name>A0A3B7MLA4_9BACT</name>
<organism evidence="13 14">
    <name type="scientific">Paraflavitalea soli</name>
    <dbReference type="NCBI Taxonomy" id="2315862"/>
    <lineage>
        <taxon>Bacteria</taxon>
        <taxon>Pseudomonadati</taxon>
        <taxon>Bacteroidota</taxon>
        <taxon>Chitinophagia</taxon>
        <taxon>Chitinophagales</taxon>
        <taxon>Chitinophagaceae</taxon>
        <taxon>Paraflavitalea</taxon>
    </lineage>
</organism>
<dbReference type="KEGG" id="pseg:D3H65_10965"/>
<evidence type="ECO:0000256" key="4">
    <source>
        <dbReference type="ARBA" id="ARBA00022723"/>
    </source>
</evidence>
<dbReference type="EC" id="2.7.7.49" evidence="1"/>
<dbReference type="PANTHER" id="PTHR34047:SF7">
    <property type="entry name" value="RNA-DIRECTED DNA POLYMERASE"/>
    <property type="match status" value="1"/>
</dbReference>
<feature type="coiled-coil region" evidence="10">
    <location>
        <begin position="51"/>
        <end position="103"/>
    </location>
</feature>
<evidence type="ECO:0000259" key="12">
    <source>
        <dbReference type="PROSITE" id="PS50878"/>
    </source>
</evidence>
<keyword evidence="6 13" id="KW-0695">RNA-directed DNA polymerase</keyword>
<evidence type="ECO:0000256" key="1">
    <source>
        <dbReference type="ARBA" id="ARBA00012493"/>
    </source>
</evidence>
<dbReference type="GO" id="GO:0046872">
    <property type="term" value="F:metal ion binding"/>
    <property type="evidence" value="ECO:0007669"/>
    <property type="project" value="UniProtKB-KW"/>
</dbReference>
<dbReference type="OrthoDB" id="9780724at2"/>
<comment type="catalytic activity">
    <reaction evidence="9">
        <text>DNA(n) + a 2'-deoxyribonucleoside 5'-triphosphate = DNA(n+1) + diphosphate</text>
        <dbReference type="Rhea" id="RHEA:22508"/>
        <dbReference type="Rhea" id="RHEA-COMP:17339"/>
        <dbReference type="Rhea" id="RHEA-COMP:17340"/>
        <dbReference type="ChEBI" id="CHEBI:33019"/>
        <dbReference type="ChEBI" id="CHEBI:61560"/>
        <dbReference type="ChEBI" id="CHEBI:173112"/>
        <dbReference type="EC" id="2.7.7.49"/>
    </reaction>
</comment>
<keyword evidence="10" id="KW-0175">Coiled coil</keyword>
<comment type="similarity">
    <text evidence="8">Belongs to the bacterial reverse transcriptase family.</text>
</comment>
<keyword evidence="2" id="KW-0808">Transferase</keyword>
<evidence type="ECO:0000256" key="5">
    <source>
        <dbReference type="ARBA" id="ARBA00022842"/>
    </source>
</evidence>
<dbReference type="PROSITE" id="PS50878">
    <property type="entry name" value="RT_POL"/>
    <property type="match status" value="1"/>
</dbReference>
<evidence type="ECO:0000256" key="10">
    <source>
        <dbReference type="SAM" id="Coils"/>
    </source>
</evidence>
<feature type="domain" description="Reverse transcriptase" evidence="12">
    <location>
        <begin position="163"/>
        <end position="394"/>
    </location>
</feature>
<dbReference type="InterPro" id="IPR000123">
    <property type="entry name" value="Reverse_transcriptase_msDNA"/>
</dbReference>
<proteinExistence type="inferred from homology"/>
<evidence type="ECO:0000256" key="3">
    <source>
        <dbReference type="ARBA" id="ARBA00022695"/>
    </source>
</evidence>
<keyword evidence="14" id="KW-1185">Reference proteome</keyword>
<dbReference type="CDD" id="cd03487">
    <property type="entry name" value="RT_Bac_retron_II"/>
    <property type="match status" value="1"/>
</dbReference>
<feature type="region of interest" description="Disordered" evidence="11">
    <location>
        <begin position="473"/>
        <end position="505"/>
    </location>
</feature>
<dbReference type="InterPro" id="IPR000477">
    <property type="entry name" value="RT_dom"/>
</dbReference>
<keyword evidence="4" id="KW-0479">Metal-binding</keyword>
<evidence type="ECO:0000256" key="2">
    <source>
        <dbReference type="ARBA" id="ARBA00022679"/>
    </source>
</evidence>
<dbReference type="GO" id="GO:0003723">
    <property type="term" value="F:RNA binding"/>
    <property type="evidence" value="ECO:0007669"/>
    <property type="project" value="InterPro"/>
</dbReference>
<accession>A0A3B7MLA4</accession>
<dbReference type="PRINTS" id="PR00866">
    <property type="entry name" value="RNADNAPOLMS"/>
</dbReference>
<dbReference type="SUPFAM" id="SSF56672">
    <property type="entry name" value="DNA/RNA polymerases"/>
    <property type="match status" value="1"/>
</dbReference>
<dbReference type="GO" id="GO:0003964">
    <property type="term" value="F:RNA-directed DNA polymerase activity"/>
    <property type="evidence" value="ECO:0007669"/>
    <property type="project" value="UniProtKB-KW"/>
</dbReference>
<gene>
    <name evidence="13" type="ORF">D3H65_10965</name>
</gene>